<organism evidence="4 5">
    <name type="scientific">Dichotomopilus funicola</name>
    <dbReference type="NCBI Taxonomy" id="1934379"/>
    <lineage>
        <taxon>Eukaryota</taxon>
        <taxon>Fungi</taxon>
        <taxon>Dikarya</taxon>
        <taxon>Ascomycota</taxon>
        <taxon>Pezizomycotina</taxon>
        <taxon>Sordariomycetes</taxon>
        <taxon>Sordariomycetidae</taxon>
        <taxon>Sordariales</taxon>
        <taxon>Chaetomiaceae</taxon>
        <taxon>Dichotomopilus</taxon>
    </lineage>
</organism>
<dbReference type="GeneID" id="87813509"/>
<comment type="caution">
    <text evidence="4">The sequence shown here is derived from an EMBL/GenBank/DDBJ whole genome shotgun (WGS) entry which is preliminary data.</text>
</comment>
<dbReference type="GO" id="GO:0008270">
    <property type="term" value="F:zinc ion binding"/>
    <property type="evidence" value="ECO:0007669"/>
    <property type="project" value="UniProtKB-KW"/>
</dbReference>
<dbReference type="InterPro" id="IPR007527">
    <property type="entry name" value="Znf_SWIM"/>
</dbReference>
<dbReference type="PROSITE" id="PS50966">
    <property type="entry name" value="ZF_SWIM"/>
    <property type="match status" value="1"/>
</dbReference>
<proteinExistence type="predicted"/>
<feature type="compositionally biased region" description="Acidic residues" evidence="2">
    <location>
        <begin position="46"/>
        <end position="58"/>
    </location>
</feature>
<feature type="domain" description="SWIM-type" evidence="3">
    <location>
        <begin position="131"/>
        <end position="170"/>
    </location>
</feature>
<protein>
    <recommendedName>
        <fullName evidence="3">SWIM-type domain-containing protein</fullName>
    </recommendedName>
</protein>
<keyword evidence="1" id="KW-0479">Metal-binding</keyword>
<feature type="region of interest" description="Disordered" evidence="2">
    <location>
        <begin position="1"/>
        <end position="71"/>
    </location>
</feature>
<keyword evidence="1" id="KW-0863">Zinc-finger</keyword>
<dbReference type="RefSeq" id="XP_062638100.1">
    <property type="nucleotide sequence ID" value="XM_062776896.1"/>
</dbReference>
<feature type="compositionally biased region" description="Polar residues" evidence="2">
    <location>
        <begin position="59"/>
        <end position="71"/>
    </location>
</feature>
<keyword evidence="5" id="KW-1185">Reference proteome</keyword>
<sequence length="548" mass="60124">MSLSPATRMSGLSLACNSSASEDHPQVRPTARESPMPDSQHSLEGSDWEVEGEEEEPETNTVLSPTGLKYNTSKLSPKARHVVEGLFNQTGSKDPPQISLELCGVREEDSDSEDAGVFYAFQMHEVVPCSVRIGSRNSGRFSVPKCECPDARYRQVSPCKHLVWLFDRISKQALFDHDPNSELTLTEAGYAEELGDPFDQISQIGLDILAHDLRCDASEPDSDAPQPNATRFREAREIVAAVAGVQDNELAEYRPDLEVKYDREVLIHRGDVGATLFSLILASHSLAEWVRSELDLSDFPLDPFRSIQHRVMRVIERLNTYLRIEGGRSNFPKTRRARAEGPRDVSWACCQIQRSLGKIEKLVSRGSSPLSSWARASAARALVSILKAVVEHRLLYDRLVGNQDCGFVFSSLDMLADQSQFIDALEEIMDKIGVLGAPPSYVTNMRHLILRMRSHKTEDVPFAGGSGTQRSETPVPDEPSPGAVQPPAPGRSTSVRFLTPEMPASVMGRGGRGKAGRGRGSTRGAKRSVSEAGPSDSSGGTKKKARES</sequence>
<evidence type="ECO:0000256" key="2">
    <source>
        <dbReference type="SAM" id="MobiDB-lite"/>
    </source>
</evidence>
<dbReference type="AlphaFoldDB" id="A0AAN6ZP07"/>
<accession>A0AAN6ZP07</accession>
<reference evidence="4" key="2">
    <citation type="submission" date="2023-05" db="EMBL/GenBank/DDBJ databases">
        <authorList>
            <consortium name="Lawrence Berkeley National Laboratory"/>
            <person name="Steindorff A."/>
            <person name="Hensen N."/>
            <person name="Bonometti L."/>
            <person name="Westerberg I."/>
            <person name="Brannstrom I.O."/>
            <person name="Guillou S."/>
            <person name="Cros-Aarteil S."/>
            <person name="Calhoun S."/>
            <person name="Haridas S."/>
            <person name="Kuo A."/>
            <person name="Mondo S."/>
            <person name="Pangilinan J."/>
            <person name="Riley R."/>
            <person name="Labutti K."/>
            <person name="Andreopoulos B."/>
            <person name="Lipzen A."/>
            <person name="Chen C."/>
            <person name="Yanf M."/>
            <person name="Daum C."/>
            <person name="Ng V."/>
            <person name="Clum A."/>
            <person name="Ohm R."/>
            <person name="Martin F."/>
            <person name="Silar P."/>
            <person name="Natvig D."/>
            <person name="Lalanne C."/>
            <person name="Gautier V."/>
            <person name="Ament-Velasquez S.L."/>
            <person name="Kruys A."/>
            <person name="Hutchinson M.I."/>
            <person name="Powell A.J."/>
            <person name="Barry K."/>
            <person name="Miller A.N."/>
            <person name="Grigoriev I.V."/>
            <person name="Debuchy R."/>
            <person name="Gladieux P."/>
            <person name="Thoren M.H."/>
            <person name="Johannesson H."/>
        </authorList>
    </citation>
    <scope>NUCLEOTIDE SEQUENCE</scope>
    <source>
        <strain evidence="4">CBS 141.50</strain>
    </source>
</reference>
<reference evidence="4" key="1">
    <citation type="journal article" date="2023" name="Mol. Phylogenet. Evol.">
        <title>Genome-scale phylogeny and comparative genomics of the fungal order Sordariales.</title>
        <authorList>
            <person name="Hensen N."/>
            <person name="Bonometti L."/>
            <person name="Westerberg I."/>
            <person name="Brannstrom I.O."/>
            <person name="Guillou S."/>
            <person name="Cros-Aarteil S."/>
            <person name="Calhoun S."/>
            <person name="Haridas S."/>
            <person name="Kuo A."/>
            <person name="Mondo S."/>
            <person name="Pangilinan J."/>
            <person name="Riley R."/>
            <person name="LaButti K."/>
            <person name="Andreopoulos B."/>
            <person name="Lipzen A."/>
            <person name="Chen C."/>
            <person name="Yan M."/>
            <person name="Daum C."/>
            <person name="Ng V."/>
            <person name="Clum A."/>
            <person name="Steindorff A."/>
            <person name="Ohm R.A."/>
            <person name="Martin F."/>
            <person name="Silar P."/>
            <person name="Natvig D.O."/>
            <person name="Lalanne C."/>
            <person name="Gautier V."/>
            <person name="Ament-Velasquez S.L."/>
            <person name="Kruys A."/>
            <person name="Hutchinson M.I."/>
            <person name="Powell A.J."/>
            <person name="Barry K."/>
            <person name="Miller A.N."/>
            <person name="Grigoriev I.V."/>
            <person name="Debuchy R."/>
            <person name="Gladieux P."/>
            <person name="Hiltunen Thoren M."/>
            <person name="Johannesson H."/>
        </authorList>
    </citation>
    <scope>NUCLEOTIDE SEQUENCE</scope>
    <source>
        <strain evidence="4">CBS 141.50</strain>
    </source>
</reference>
<keyword evidence="1" id="KW-0862">Zinc</keyword>
<gene>
    <name evidence="4" type="ORF">C8A04DRAFT_11242</name>
</gene>
<evidence type="ECO:0000313" key="5">
    <source>
        <dbReference type="Proteomes" id="UP001302676"/>
    </source>
</evidence>
<dbReference type="EMBL" id="MU853574">
    <property type="protein sequence ID" value="KAK4144729.1"/>
    <property type="molecule type" value="Genomic_DNA"/>
</dbReference>
<evidence type="ECO:0000259" key="3">
    <source>
        <dbReference type="PROSITE" id="PS50966"/>
    </source>
</evidence>
<evidence type="ECO:0000256" key="1">
    <source>
        <dbReference type="PROSITE-ProRule" id="PRU00325"/>
    </source>
</evidence>
<name>A0AAN6ZP07_9PEZI</name>
<feature type="region of interest" description="Disordered" evidence="2">
    <location>
        <begin position="458"/>
        <end position="548"/>
    </location>
</feature>
<evidence type="ECO:0000313" key="4">
    <source>
        <dbReference type="EMBL" id="KAK4144729.1"/>
    </source>
</evidence>
<feature type="compositionally biased region" description="Pro residues" evidence="2">
    <location>
        <begin position="476"/>
        <end position="489"/>
    </location>
</feature>
<dbReference type="Proteomes" id="UP001302676">
    <property type="component" value="Unassembled WGS sequence"/>
</dbReference>